<dbReference type="GeneID" id="32389337"/>
<sequence length="59" mass="6291">MEAVDNPAEVFDAEVFEAVHPEVAGPRAGEQMAALVLRMPGLTPQEADEVARRPLPPAP</sequence>
<name>A0A0L8LA99_9ACTN</name>
<evidence type="ECO:0000313" key="1">
    <source>
        <dbReference type="EMBL" id="KOG35062.1"/>
    </source>
</evidence>
<dbReference type="PATRIC" id="fig|67356.5.peg.3621"/>
<dbReference type="AlphaFoldDB" id="A0A0L8LA99"/>
<dbReference type="OrthoDB" id="3481545at2"/>
<protein>
    <submittedName>
        <fullName evidence="1">Uncharacterized protein</fullName>
    </submittedName>
</protein>
<dbReference type="EMBL" id="LGUS01000160">
    <property type="protein sequence ID" value="KOG35062.1"/>
    <property type="molecule type" value="Genomic_DNA"/>
</dbReference>
<keyword evidence="2" id="KW-1185">Reference proteome</keyword>
<reference evidence="2" key="1">
    <citation type="submission" date="2015-07" db="EMBL/GenBank/DDBJ databases">
        <authorList>
            <person name="Ju K.-S."/>
            <person name="Doroghazi J.R."/>
            <person name="Metcalf W.W."/>
        </authorList>
    </citation>
    <scope>NUCLEOTIDE SEQUENCE [LARGE SCALE GENOMIC DNA]</scope>
    <source>
        <strain evidence="2">NRRL 2290</strain>
    </source>
</reference>
<proteinExistence type="predicted"/>
<dbReference type="RefSeq" id="WP_030042192.1">
    <property type="nucleotide sequence ID" value="NZ_KL575613.1"/>
</dbReference>
<organism evidence="1 2">
    <name type="scientific">Streptomyces resistomycificus</name>
    <dbReference type="NCBI Taxonomy" id="67356"/>
    <lineage>
        <taxon>Bacteria</taxon>
        <taxon>Bacillati</taxon>
        <taxon>Actinomycetota</taxon>
        <taxon>Actinomycetes</taxon>
        <taxon>Kitasatosporales</taxon>
        <taxon>Streptomycetaceae</taxon>
        <taxon>Streptomyces</taxon>
        <taxon>Streptomyces aurantiacus group</taxon>
    </lineage>
</organism>
<comment type="caution">
    <text evidence="1">The sequence shown here is derived from an EMBL/GenBank/DDBJ whole genome shotgun (WGS) entry which is preliminary data.</text>
</comment>
<gene>
    <name evidence="1" type="ORF">ADK37_16940</name>
</gene>
<dbReference type="Proteomes" id="UP000037251">
    <property type="component" value="Unassembled WGS sequence"/>
</dbReference>
<accession>A0A0L8LA99</accession>
<evidence type="ECO:0000313" key="2">
    <source>
        <dbReference type="Proteomes" id="UP000037251"/>
    </source>
</evidence>